<accession>A0A183IVM3</accession>
<reference evidence="1 2" key="2">
    <citation type="submission" date="2018-11" db="EMBL/GenBank/DDBJ databases">
        <authorList>
            <consortium name="Pathogen Informatics"/>
        </authorList>
    </citation>
    <scope>NUCLEOTIDE SEQUENCE [LARGE SCALE GENOMIC DNA]</scope>
</reference>
<evidence type="ECO:0000313" key="2">
    <source>
        <dbReference type="Proteomes" id="UP000270296"/>
    </source>
</evidence>
<evidence type="ECO:0000313" key="3">
    <source>
        <dbReference type="WBParaSite" id="SBAD_0000796101-mRNA-1"/>
    </source>
</evidence>
<reference evidence="3" key="1">
    <citation type="submission" date="2016-06" db="UniProtKB">
        <authorList>
            <consortium name="WormBaseParasite"/>
        </authorList>
    </citation>
    <scope>IDENTIFICATION</scope>
</reference>
<dbReference type="AlphaFoldDB" id="A0A183IVM3"/>
<dbReference type="EMBL" id="UZAM01010835">
    <property type="protein sequence ID" value="VDP13887.1"/>
    <property type="molecule type" value="Genomic_DNA"/>
</dbReference>
<organism evidence="3">
    <name type="scientific">Soboliphyme baturini</name>
    <dbReference type="NCBI Taxonomy" id="241478"/>
    <lineage>
        <taxon>Eukaryota</taxon>
        <taxon>Metazoa</taxon>
        <taxon>Ecdysozoa</taxon>
        <taxon>Nematoda</taxon>
        <taxon>Enoplea</taxon>
        <taxon>Dorylaimia</taxon>
        <taxon>Dioctophymatida</taxon>
        <taxon>Dioctophymatoidea</taxon>
        <taxon>Soboliphymatidae</taxon>
        <taxon>Soboliphyme</taxon>
    </lineage>
</organism>
<dbReference type="Proteomes" id="UP000270296">
    <property type="component" value="Unassembled WGS sequence"/>
</dbReference>
<evidence type="ECO:0000313" key="1">
    <source>
        <dbReference type="EMBL" id="VDP13887.1"/>
    </source>
</evidence>
<keyword evidence="2" id="KW-1185">Reference proteome</keyword>
<gene>
    <name evidence="1" type="ORF">SBAD_LOCUS7670</name>
</gene>
<dbReference type="WBParaSite" id="SBAD_0000796101-mRNA-1">
    <property type="protein sequence ID" value="SBAD_0000796101-mRNA-1"/>
    <property type="gene ID" value="SBAD_0000796101"/>
</dbReference>
<protein>
    <submittedName>
        <fullName evidence="3">Kinesin motor domain-containing protein</fullName>
    </submittedName>
</protein>
<sequence length="126" mass="13613">RFGPVSRLGSVRFGSARFDSVRLGSKGREEEEEEKEVEGTVAINDQEDHPSRQLVPACTATGGGRENEDGQTDGLTTLCCCAPLQRELLARIGMEENDATITTTNTAIAGAKAVRCVLARKYCYFG</sequence>
<name>A0A183IVM3_9BILA</name>
<proteinExistence type="predicted"/>